<dbReference type="AlphaFoldDB" id="A0A367GML0"/>
<dbReference type="PANTHER" id="PTHR43711">
    <property type="entry name" value="TWO-COMPONENT HISTIDINE KINASE"/>
    <property type="match status" value="1"/>
</dbReference>
<keyword evidence="3" id="KW-0808">Transferase</keyword>
<keyword evidence="4" id="KW-0418">Kinase</keyword>
<dbReference type="GO" id="GO:0000155">
    <property type="term" value="F:phosphorelay sensor kinase activity"/>
    <property type="evidence" value="ECO:0007669"/>
    <property type="project" value="InterPro"/>
</dbReference>
<comment type="caution">
    <text evidence="7">The sequence shown here is derived from an EMBL/GenBank/DDBJ whole genome shotgun (WGS) entry which is preliminary data.</text>
</comment>
<dbReference type="Proteomes" id="UP000253209">
    <property type="component" value="Unassembled WGS sequence"/>
</dbReference>
<evidence type="ECO:0000256" key="3">
    <source>
        <dbReference type="ARBA" id="ARBA00022679"/>
    </source>
</evidence>
<evidence type="ECO:0000313" key="8">
    <source>
        <dbReference type="Proteomes" id="UP000253209"/>
    </source>
</evidence>
<dbReference type="EC" id="2.7.13.3" evidence="2"/>
<dbReference type="InterPro" id="IPR036097">
    <property type="entry name" value="HisK_dim/P_sf"/>
</dbReference>
<name>A0A367GML0_9SPHI</name>
<comment type="catalytic activity">
    <reaction evidence="1">
        <text>ATP + protein L-histidine = ADP + protein N-phospho-L-histidine.</text>
        <dbReference type="EC" id="2.7.13.3"/>
    </reaction>
</comment>
<evidence type="ECO:0000313" key="7">
    <source>
        <dbReference type="EMBL" id="RCH54106.1"/>
    </source>
</evidence>
<evidence type="ECO:0000256" key="5">
    <source>
        <dbReference type="ARBA" id="ARBA00023012"/>
    </source>
</evidence>
<sequence length="153" mass="17469">MLAHDFRSPLGSAISMMRLVRDDDSLEREELDMLYNSIETDMQNILLTFDNILQWVKKQMAGFVYDPEELSVRDIMDDATTIFKDILLVKKVSIVNNVAVDLTVITDREVMQFINRNLIHNAIKFSREGATVTLNARHTDSETIFSVADTGRA</sequence>
<feature type="domain" description="Histidine kinase" evidence="6">
    <location>
        <begin position="1"/>
        <end position="153"/>
    </location>
</feature>
<dbReference type="InterPro" id="IPR005467">
    <property type="entry name" value="His_kinase_dom"/>
</dbReference>
<reference evidence="7 8" key="1">
    <citation type="submission" date="2018-05" db="EMBL/GenBank/DDBJ databases">
        <title>Mucilaginibacter hurinus sp. nov., isolated from briquette warehouse soil.</title>
        <authorList>
            <person name="Choi L."/>
        </authorList>
    </citation>
    <scope>NUCLEOTIDE SEQUENCE [LARGE SCALE GENOMIC DNA]</scope>
    <source>
        <strain evidence="7 8">ZR32</strain>
    </source>
</reference>
<dbReference type="PANTHER" id="PTHR43711:SF26">
    <property type="entry name" value="SENSOR HISTIDINE KINASE RCSC"/>
    <property type="match status" value="1"/>
</dbReference>
<evidence type="ECO:0000256" key="2">
    <source>
        <dbReference type="ARBA" id="ARBA00012438"/>
    </source>
</evidence>
<accession>A0A367GML0</accession>
<evidence type="ECO:0000259" key="6">
    <source>
        <dbReference type="PROSITE" id="PS50109"/>
    </source>
</evidence>
<protein>
    <recommendedName>
        <fullName evidence="2">histidine kinase</fullName>
        <ecNumber evidence="2">2.7.13.3</ecNumber>
    </recommendedName>
</protein>
<dbReference type="PROSITE" id="PS50109">
    <property type="entry name" value="HIS_KIN"/>
    <property type="match status" value="1"/>
</dbReference>
<dbReference type="SUPFAM" id="SSF55874">
    <property type="entry name" value="ATPase domain of HSP90 chaperone/DNA topoisomerase II/histidine kinase"/>
    <property type="match status" value="1"/>
</dbReference>
<proteinExistence type="predicted"/>
<dbReference type="OrthoDB" id="1301080at2"/>
<gene>
    <name evidence="7" type="ORF">DJ568_14590</name>
</gene>
<evidence type="ECO:0000256" key="4">
    <source>
        <dbReference type="ARBA" id="ARBA00022777"/>
    </source>
</evidence>
<keyword evidence="8" id="KW-1185">Reference proteome</keyword>
<organism evidence="7 8">
    <name type="scientific">Mucilaginibacter hurinus</name>
    <dbReference type="NCBI Taxonomy" id="2201324"/>
    <lineage>
        <taxon>Bacteria</taxon>
        <taxon>Pseudomonadati</taxon>
        <taxon>Bacteroidota</taxon>
        <taxon>Sphingobacteriia</taxon>
        <taxon>Sphingobacteriales</taxon>
        <taxon>Sphingobacteriaceae</taxon>
        <taxon>Mucilaginibacter</taxon>
    </lineage>
</organism>
<evidence type="ECO:0000256" key="1">
    <source>
        <dbReference type="ARBA" id="ARBA00000085"/>
    </source>
</evidence>
<dbReference type="InterPro" id="IPR036890">
    <property type="entry name" value="HATPase_C_sf"/>
</dbReference>
<keyword evidence="5" id="KW-0902">Two-component regulatory system</keyword>
<dbReference type="EMBL" id="QGDC01000008">
    <property type="protein sequence ID" value="RCH54106.1"/>
    <property type="molecule type" value="Genomic_DNA"/>
</dbReference>
<dbReference type="SUPFAM" id="SSF47384">
    <property type="entry name" value="Homodimeric domain of signal transducing histidine kinase"/>
    <property type="match status" value="1"/>
</dbReference>
<dbReference type="InterPro" id="IPR050736">
    <property type="entry name" value="Sensor_HK_Regulatory"/>
</dbReference>
<dbReference type="Gene3D" id="3.30.565.10">
    <property type="entry name" value="Histidine kinase-like ATPase, C-terminal domain"/>
    <property type="match status" value="1"/>
</dbReference>